<evidence type="ECO:0000313" key="2">
    <source>
        <dbReference type="Proteomes" id="UP000247346"/>
    </source>
</evidence>
<dbReference type="SUPFAM" id="SSF144064">
    <property type="entry name" value="Heme iron utilization protein-like"/>
    <property type="match status" value="1"/>
</dbReference>
<proteinExistence type="predicted"/>
<reference evidence="1 2" key="1">
    <citation type="submission" date="2016-08" db="EMBL/GenBank/DDBJ databases">
        <authorList>
            <person name="Seilhamer J.J."/>
        </authorList>
    </citation>
    <scope>NUCLEOTIDE SEQUENCE [LARGE SCALE GENOMIC DNA]</scope>
    <source>
        <strain evidence="1 2">CFBP4641</strain>
    </source>
</reference>
<dbReference type="OrthoDB" id="5957605at2"/>
<organism evidence="1 2">
    <name type="scientific">Xanthomonas sacchari</name>
    <dbReference type="NCBI Taxonomy" id="56458"/>
    <lineage>
        <taxon>Bacteria</taxon>
        <taxon>Pseudomonadati</taxon>
        <taxon>Pseudomonadota</taxon>
        <taxon>Gammaproteobacteria</taxon>
        <taxon>Lysobacterales</taxon>
        <taxon>Lysobacteraceae</taxon>
        <taxon>Xanthomonas</taxon>
    </lineage>
</organism>
<accession>A0A2P5YZK9</accession>
<dbReference type="EMBL" id="MDEK01000020">
    <property type="protein sequence ID" value="PPU80403.1"/>
    <property type="molecule type" value="Genomic_DNA"/>
</dbReference>
<name>A0A2P5YZK9_9XANT</name>
<dbReference type="Proteomes" id="UP000247346">
    <property type="component" value="Unassembled WGS sequence"/>
</dbReference>
<comment type="caution">
    <text evidence="1">The sequence shown here is derived from an EMBL/GenBank/DDBJ whole genome shotgun (WGS) entry which is preliminary data.</text>
</comment>
<evidence type="ECO:0000313" key="1">
    <source>
        <dbReference type="EMBL" id="PPU80403.1"/>
    </source>
</evidence>
<sequence>MRTVSPARTEQERMAAFAPLPRPAQLAALGTVLCLYRARTGAELIGWRHARSVAAHLDVDSDGVLESLRFYDRQQQCCWRLYLLPDSDFVAWDTLLSALPAAQDAADGGVAERLWRRVAGRLRGDGWHARALRLHAADGVLAASVAGVSPLGASIARRIARLEAAEGDVLVDDCCCARAGRTAPRPDPERPWPLLRL</sequence>
<dbReference type="AlphaFoldDB" id="A0A2P5YZK9"/>
<protein>
    <submittedName>
        <fullName evidence="1">Hemin transport protein</fullName>
    </submittedName>
</protein>
<dbReference type="STRING" id="56458.SB85_08800"/>
<gene>
    <name evidence="1" type="ORF">XsacCFBP4641_18350</name>
</gene>